<feature type="domain" description="CRAL-TRIO" evidence="1">
    <location>
        <begin position="18"/>
        <end position="167"/>
    </location>
</feature>
<dbReference type="PANTHER" id="PTHR48411:SF1">
    <property type="entry name" value="OS01G0948300 PROTEIN"/>
    <property type="match status" value="1"/>
</dbReference>
<dbReference type="InterPro" id="IPR001251">
    <property type="entry name" value="CRAL-TRIO_dom"/>
</dbReference>
<dbReference type="Pfam" id="PF13716">
    <property type="entry name" value="CRAL_TRIO_2"/>
    <property type="match status" value="1"/>
</dbReference>
<proteinExistence type="predicted"/>
<comment type="caution">
    <text evidence="2">The sequence shown here is derived from an EMBL/GenBank/DDBJ whole genome shotgun (WGS) entry which is preliminary data.</text>
</comment>
<evidence type="ECO:0000313" key="3">
    <source>
        <dbReference type="Proteomes" id="UP000796880"/>
    </source>
</evidence>
<dbReference type="Proteomes" id="UP000796880">
    <property type="component" value="Unassembled WGS sequence"/>
</dbReference>
<dbReference type="SMART" id="SM00516">
    <property type="entry name" value="SEC14"/>
    <property type="match status" value="1"/>
</dbReference>
<evidence type="ECO:0000259" key="1">
    <source>
        <dbReference type="SMART" id="SM00516"/>
    </source>
</evidence>
<dbReference type="EMBL" id="VOIH02000005">
    <property type="protein sequence ID" value="KAF3446852.1"/>
    <property type="molecule type" value="Genomic_DNA"/>
</dbReference>
<keyword evidence="3" id="KW-1185">Reference proteome</keyword>
<gene>
    <name evidence="2" type="ORF">FNV43_RR12032</name>
</gene>
<protein>
    <recommendedName>
        <fullName evidence="1">CRAL-TRIO domain-containing protein</fullName>
    </recommendedName>
</protein>
<dbReference type="OrthoDB" id="365077at2759"/>
<name>A0A8K0H6M7_9ROSA</name>
<dbReference type="PANTHER" id="PTHR48411">
    <property type="entry name" value="OS01G0948300 PROTEIN"/>
    <property type="match status" value="1"/>
</dbReference>
<evidence type="ECO:0000313" key="2">
    <source>
        <dbReference type="EMBL" id="KAF3446852.1"/>
    </source>
</evidence>
<dbReference type="Gene3D" id="3.40.525.10">
    <property type="entry name" value="CRAL-TRIO lipid binding domain"/>
    <property type="match status" value="1"/>
</dbReference>
<sequence length="208" mass="23967">MSNSPTLSVTSLSDQQHLIEKNQVFKIQGRDKHGHRVLQIIGKFFPGRAVSSEGLNKYLENRVVPEIGESPFSVLYVHTGVQGSENFSGASILRAIYEAFPVNVKDQLEAVYFVHPGLQTRLYLATIGRLVFRAGLYKKLKYVNRLEFLWDHVRRNGMEIPEFVYEHDRELEYRPMLDYGLESDYLRVYGEPSSMVDLSLYSMRCIAQ</sequence>
<dbReference type="AlphaFoldDB" id="A0A8K0H6M7"/>
<accession>A0A8K0H6M7</accession>
<reference evidence="2" key="1">
    <citation type="submission" date="2020-03" db="EMBL/GenBank/DDBJ databases">
        <title>A high-quality chromosome-level genome assembly of a woody plant with both climbing and erect habits, Rhamnella rubrinervis.</title>
        <authorList>
            <person name="Lu Z."/>
            <person name="Yang Y."/>
            <person name="Zhu X."/>
            <person name="Sun Y."/>
        </authorList>
    </citation>
    <scope>NUCLEOTIDE SEQUENCE</scope>
    <source>
        <strain evidence="2">BYM</strain>
        <tissue evidence="2">Leaf</tissue>
    </source>
</reference>
<dbReference type="InterPro" id="IPR036865">
    <property type="entry name" value="CRAL-TRIO_dom_sf"/>
</dbReference>
<organism evidence="2 3">
    <name type="scientific">Rhamnella rubrinervis</name>
    <dbReference type="NCBI Taxonomy" id="2594499"/>
    <lineage>
        <taxon>Eukaryota</taxon>
        <taxon>Viridiplantae</taxon>
        <taxon>Streptophyta</taxon>
        <taxon>Embryophyta</taxon>
        <taxon>Tracheophyta</taxon>
        <taxon>Spermatophyta</taxon>
        <taxon>Magnoliopsida</taxon>
        <taxon>eudicotyledons</taxon>
        <taxon>Gunneridae</taxon>
        <taxon>Pentapetalae</taxon>
        <taxon>rosids</taxon>
        <taxon>fabids</taxon>
        <taxon>Rosales</taxon>
        <taxon>Rhamnaceae</taxon>
        <taxon>rhamnoid group</taxon>
        <taxon>Rhamneae</taxon>
        <taxon>Rhamnella</taxon>
    </lineage>
</organism>